<dbReference type="InterPro" id="IPR000524">
    <property type="entry name" value="Tscrpt_reg_HTH_GntR"/>
</dbReference>
<evidence type="ECO:0000256" key="2">
    <source>
        <dbReference type="ARBA" id="ARBA00023125"/>
    </source>
</evidence>
<evidence type="ECO:0000256" key="1">
    <source>
        <dbReference type="ARBA" id="ARBA00023015"/>
    </source>
</evidence>
<dbReference type="SMART" id="SM00345">
    <property type="entry name" value="HTH_GNTR"/>
    <property type="match status" value="1"/>
</dbReference>
<dbReference type="GO" id="GO:0003677">
    <property type="term" value="F:DNA binding"/>
    <property type="evidence" value="ECO:0007669"/>
    <property type="project" value="UniProtKB-KW"/>
</dbReference>
<dbReference type="RefSeq" id="WP_176521984.1">
    <property type="nucleotide sequence ID" value="NZ_OBML01000001.1"/>
</dbReference>
<dbReference type="Gene3D" id="1.10.10.10">
    <property type="entry name" value="Winged helix-like DNA-binding domain superfamily/Winged helix DNA-binding domain"/>
    <property type="match status" value="1"/>
</dbReference>
<evidence type="ECO:0000313" key="6">
    <source>
        <dbReference type="Proteomes" id="UP000219331"/>
    </source>
</evidence>
<organism evidence="5 6">
    <name type="scientific">Stappia indica</name>
    <dbReference type="NCBI Taxonomy" id="538381"/>
    <lineage>
        <taxon>Bacteria</taxon>
        <taxon>Pseudomonadati</taxon>
        <taxon>Pseudomonadota</taxon>
        <taxon>Alphaproteobacteria</taxon>
        <taxon>Hyphomicrobiales</taxon>
        <taxon>Stappiaceae</taxon>
        <taxon>Stappia</taxon>
    </lineage>
</organism>
<dbReference type="GO" id="GO:0003700">
    <property type="term" value="F:DNA-binding transcription factor activity"/>
    <property type="evidence" value="ECO:0007669"/>
    <property type="project" value="InterPro"/>
</dbReference>
<evidence type="ECO:0000259" key="4">
    <source>
        <dbReference type="PROSITE" id="PS50949"/>
    </source>
</evidence>
<evidence type="ECO:0000256" key="3">
    <source>
        <dbReference type="ARBA" id="ARBA00023163"/>
    </source>
</evidence>
<reference evidence="5 6" key="1">
    <citation type="submission" date="2017-08" db="EMBL/GenBank/DDBJ databases">
        <authorList>
            <person name="de Groot N.N."/>
        </authorList>
    </citation>
    <scope>NUCLEOTIDE SEQUENCE [LARGE SCALE GENOMIC DNA]</scope>
    <source>
        <strain evidence="5 6">USBA 352</strain>
    </source>
</reference>
<dbReference type="InterPro" id="IPR011711">
    <property type="entry name" value="GntR_C"/>
</dbReference>
<dbReference type="SUPFAM" id="SSF48008">
    <property type="entry name" value="GntR ligand-binding domain-like"/>
    <property type="match status" value="1"/>
</dbReference>
<keyword evidence="2" id="KW-0238">DNA-binding</keyword>
<dbReference type="SMART" id="SM00895">
    <property type="entry name" value="FCD"/>
    <property type="match status" value="1"/>
</dbReference>
<accession>A0A285R694</accession>
<name>A0A285R694_9HYPH</name>
<dbReference type="Proteomes" id="UP000219331">
    <property type="component" value="Unassembled WGS sequence"/>
</dbReference>
<dbReference type="PANTHER" id="PTHR43537">
    <property type="entry name" value="TRANSCRIPTIONAL REGULATOR, GNTR FAMILY"/>
    <property type="match status" value="1"/>
</dbReference>
<dbReference type="PROSITE" id="PS50949">
    <property type="entry name" value="HTH_GNTR"/>
    <property type="match status" value="1"/>
</dbReference>
<dbReference type="InterPro" id="IPR008920">
    <property type="entry name" value="TF_FadR/GntR_C"/>
</dbReference>
<dbReference type="SUPFAM" id="SSF46785">
    <property type="entry name" value="Winged helix' DNA-binding domain"/>
    <property type="match status" value="1"/>
</dbReference>
<evidence type="ECO:0000313" key="5">
    <source>
        <dbReference type="EMBL" id="SOB89601.1"/>
    </source>
</evidence>
<proteinExistence type="predicted"/>
<dbReference type="PANTHER" id="PTHR43537:SF51">
    <property type="entry name" value="HTH-TYPE TRANSCRIPTIONAL REGULATOR LGOR-RELATED"/>
    <property type="match status" value="1"/>
</dbReference>
<dbReference type="EMBL" id="OBML01000001">
    <property type="protein sequence ID" value="SOB89601.1"/>
    <property type="molecule type" value="Genomic_DNA"/>
</dbReference>
<gene>
    <name evidence="5" type="ORF">SAMN05421512_101303</name>
</gene>
<keyword evidence="3" id="KW-0804">Transcription</keyword>
<dbReference type="InterPro" id="IPR036388">
    <property type="entry name" value="WH-like_DNA-bd_sf"/>
</dbReference>
<dbReference type="Pfam" id="PF07729">
    <property type="entry name" value="FCD"/>
    <property type="match status" value="1"/>
</dbReference>
<sequence>MRQIDQNLPTLSDAVVARLRDLIVSREIEPGARLTETSVARLMSVSRTPAATALRTLTKLGLVKYEQNRGYWVREIRVEDVLAGYEIRATLEGLACRLAAEYGVSPDVRDVLVECVEMGRALTDSERLDPADHAPYQDMNATFHATILEAARNPKLPDFVASCHEMPFTSNRIVYWGSRDVVRRSQFDHERIVEAILARQGTRAEMLMREHVLEAGAIVGQKWPEIIQASRQPALAASSA</sequence>
<protein>
    <submittedName>
        <fullName evidence="5">Transcriptional regulator, GntR family</fullName>
    </submittedName>
</protein>
<keyword evidence="6" id="KW-1185">Reference proteome</keyword>
<dbReference type="Gene3D" id="1.20.120.530">
    <property type="entry name" value="GntR ligand-binding domain-like"/>
    <property type="match status" value="1"/>
</dbReference>
<keyword evidence="1" id="KW-0805">Transcription regulation</keyword>
<dbReference type="InterPro" id="IPR036390">
    <property type="entry name" value="WH_DNA-bd_sf"/>
</dbReference>
<dbReference type="AlphaFoldDB" id="A0A285R694"/>
<feature type="domain" description="HTH gntR-type" evidence="4">
    <location>
        <begin position="9"/>
        <end position="76"/>
    </location>
</feature>
<dbReference type="STRING" id="538381.GCA_001696535_01382"/>
<dbReference type="Pfam" id="PF00392">
    <property type="entry name" value="GntR"/>
    <property type="match status" value="1"/>
</dbReference>